<dbReference type="EMBL" id="BQNB010015437">
    <property type="protein sequence ID" value="GJT40027.1"/>
    <property type="molecule type" value="Genomic_DNA"/>
</dbReference>
<evidence type="ECO:0000313" key="3">
    <source>
        <dbReference type="Proteomes" id="UP001151760"/>
    </source>
</evidence>
<evidence type="ECO:0000313" key="2">
    <source>
        <dbReference type="EMBL" id="GJT40027.1"/>
    </source>
</evidence>
<accession>A0ABQ5DM85</accession>
<reference evidence="2" key="2">
    <citation type="submission" date="2022-01" db="EMBL/GenBank/DDBJ databases">
        <authorList>
            <person name="Yamashiro T."/>
            <person name="Shiraishi A."/>
            <person name="Satake H."/>
            <person name="Nakayama K."/>
        </authorList>
    </citation>
    <scope>NUCLEOTIDE SEQUENCE</scope>
</reference>
<proteinExistence type="predicted"/>
<evidence type="ECO:0000256" key="1">
    <source>
        <dbReference type="SAM" id="MobiDB-lite"/>
    </source>
</evidence>
<name>A0ABQ5DM85_9ASTR</name>
<feature type="region of interest" description="Disordered" evidence="1">
    <location>
        <begin position="105"/>
        <end position="130"/>
    </location>
</feature>
<keyword evidence="3" id="KW-1185">Reference proteome</keyword>
<gene>
    <name evidence="2" type="ORF">Tco_0939892</name>
</gene>
<organism evidence="2 3">
    <name type="scientific">Tanacetum coccineum</name>
    <dbReference type="NCBI Taxonomy" id="301880"/>
    <lineage>
        <taxon>Eukaryota</taxon>
        <taxon>Viridiplantae</taxon>
        <taxon>Streptophyta</taxon>
        <taxon>Embryophyta</taxon>
        <taxon>Tracheophyta</taxon>
        <taxon>Spermatophyta</taxon>
        <taxon>Magnoliopsida</taxon>
        <taxon>eudicotyledons</taxon>
        <taxon>Gunneridae</taxon>
        <taxon>Pentapetalae</taxon>
        <taxon>asterids</taxon>
        <taxon>campanulids</taxon>
        <taxon>Asterales</taxon>
        <taxon>Asteraceae</taxon>
        <taxon>Asteroideae</taxon>
        <taxon>Anthemideae</taxon>
        <taxon>Anthemidinae</taxon>
        <taxon>Tanacetum</taxon>
    </lineage>
</organism>
<dbReference type="Proteomes" id="UP001151760">
    <property type="component" value="Unassembled WGS sequence"/>
</dbReference>
<protein>
    <submittedName>
        <fullName evidence="2">Uncharacterized protein</fullName>
    </submittedName>
</protein>
<feature type="compositionally biased region" description="Basic and acidic residues" evidence="1">
    <location>
        <begin position="107"/>
        <end position="130"/>
    </location>
</feature>
<sequence length="130" mass="14947">MAVQSLASLKHPRPYHTAPEAIKFLANSRRTLHEMGRSKTYDHYKRKACREIRMGTRSVQIRSATNNQLEGQKAFSRRTLPINSQKETPFSLTYGSEAIIPISKNNVAKDDRGRKKEVEKRSKSKEYKPS</sequence>
<comment type="caution">
    <text evidence="2">The sequence shown here is derived from an EMBL/GenBank/DDBJ whole genome shotgun (WGS) entry which is preliminary data.</text>
</comment>
<reference evidence="2" key="1">
    <citation type="journal article" date="2022" name="Int. J. Mol. Sci.">
        <title>Draft Genome of Tanacetum Coccineum: Genomic Comparison of Closely Related Tanacetum-Family Plants.</title>
        <authorList>
            <person name="Yamashiro T."/>
            <person name="Shiraishi A."/>
            <person name="Nakayama K."/>
            <person name="Satake H."/>
        </authorList>
    </citation>
    <scope>NUCLEOTIDE SEQUENCE</scope>
</reference>